<proteinExistence type="predicted"/>
<reference evidence="2" key="1">
    <citation type="journal article" date="2023" name="Hortic. Res.">
        <title>A chromosome-level phased genome enabling allele-level studies in sweet orange: a case study on citrus Huanglongbing tolerance.</title>
        <authorList>
            <person name="Wu B."/>
            <person name="Yu Q."/>
            <person name="Deng Z."/>
            <person name="Duan Y."/>
            <person name="Luo F."/>
            <person name="Gmitter F. Jr."/>
        </authorList>
    </citation>
    <scope>NUCLEOTIDE SEQUENCE [LARGE SCALE GENOMIC DNA]</scope>
    <source>
        <strain evidence="2">cv. Valencia</strain>
    </source>
</reference>
<comment type="caution">
    <text evidence="1">The sequence shown here is derived from an EMBL/GenBank/DDBJ whole genome shotgun (WGS) entry which is preliminary data.</text>
</comment>
<evidence type="ECO:0000313" key="1">
    <source>
        <dbReference type="EMBL" id="KAH9767366.1"/>
    </source>
</evidence>
<dbReference type="Proteomes" id="UP000829398">
    <property type="component" value="Chromosome 4"/>
</dbReference>
<gene>
    <name evidence="1" type="ORF">KPL71_011255</name>
</gene>
<sequence length="498" mass="57580">MLCFSGGHGGISLAIQSSNRDIIKGVAFLHECGHFHGNLTPSNVLLKRGPRRWHAKIELNLTSSQGSERWRSVEILTGTNRSPTRSYSFSLGLILFFLFSGGHHAYFGKSSNAIENEIRANRSARYHLLSGDLKKGYTQVVYSLLTERTTPADSQNFPLFWSPEKSIQFLIKVVDTLNEEPGFNRGFADSVLTCLDWWSKMRTDMKNFFKDTEYYPDDSAKEKPGYRGMDDYGRHVVVKTIKKKDILDGRLEYLKDIRSDFVVSFFGLIENNDKTKFTLFMEPCLISLELFFTYKSEPRTTMIVENFKEVFRTHEDIIKGVAFLHKCGHFHGNLTPSNVLLKRGLRRWHAKIELNLTSSQGSERWRSVEILTVYAHISRTTPADSQNFPLFWSPEKSIQFLIEVVDTLNEEPGFNRGFADSVLTCLDWWSKMGTDMKNFFKDTEYYPGEGQPVTSYDLLRFVRNTTTHYRSSQDRCPNFRLQRRIFPTKEVARRLFPS</sequence>
<organism evidence="1 2">
    <name type="scientific">Citrus sinensis</name>
    <name type="common">Sweet orange</name>
    <name type="synonym">Citrus aurantium var. sinensis</name>
    <dbReference type="NCBI Taxonomy" id="2711"/>
    <lineage>
        <taxon>Eukaryota</taxon>
        <taxon>Viridiplantae</taxon>
        <taxon>Streptophyta</taxon>
        <taxon>Embryophyta</taxon>
        <taxon>Tracheophyta</taxon>
        <taxon>Spermatophyta</taxon>
        <taxon>Magnoliopsida</taxon>
        <taxon>eudicotyledons</taxon>
        <taxon>Gunneridae</taxon>
        <taxon>Pentapetalae</taxon>
        <taxon>rosids</taxon>
        <taxon>malvids</taxon>
        <taxon>Sapindales</taxon>
        <taxon>Rutaceae</taxon>
        <taxon>Aurantioideae</taxon>
        <taxon>Citrus</taxon>
    </lineage>
</organism>
<name>A0ACB8L1U0_CITSI</name>
<evidence type="ECO:0000313" key="2">
    <source>
        <dbReference type="Proteomes" id="UP000829398"/>
    </source>
</evidence>
<protein>
    <submittedName>
        <fullName evidence="1">Uncharacterized protein</fullName>
    </submittedName>
</protein>
<dbReference type="EMBL" id="CM039173">
    <property type="protein sequence ID" value="KAH9767366.1"/>
    <property type="molecule type" value="Genomic_DNA"/>
</dbReference>
<accession>A0ACB8L1U0</accession>
<keyword evidence="2" id="KW-1185">Reference proteome</keyword>